<feature type="transmembrane region" description="Helical" evidence="1">
    <location>
        <begin position="42"/>
        <end position="59"/>
    </location>
</feature>
<feature type="transmembrane region" description="Helical" evidence="1">
    <location>
        <begin position="12"/>
        <end position="30"/>
    </location>
</feature>
<evidence type="ECO:0000313" key="3">
    <source>
        <dbReference type="Proteomes" id="UP000619033"/>
    </source>
</evidence>
<comment type="caution">
    <text evidence="2">The sequence shown here is derived from an EMBL/GenBank/DDBJ whole genome shotgun (WGS) entry which is preliminary data.</text>
</comment>
<dbReference type="EMBL" id="JAESVP010000010">
    <property type="protein sequence ID" value="MBL4929700.1"/>
    <property type="molecule type" value="Genomic_DNA"/>
</dbReference>
<keyword evidence="3" id="KW-1185">Reference proteome</keyword>
<feature type="transmembrane region" description="Helical" evidence="1">
    <location>
        <begin position="71"/>
        <end position="90"/>
    </location>
</feature>
<keyword evidence="1" id="KW-0472">Membrane</keyword>
<evidence type="ECO:0000256" key="1">
    <source>
        <dbReference type="SAM" id="Phobius"/>
    </source>
</evidence>
<dbReference type="AlphaFoldDB" id="A0A8J7MR43"/>
<gene>
    <name evidence="2" type="ORF">JI744_16465</name>
</gene>
<reference evidence="2" key="1">
    <citation type="submission" date="2021-01" db="EMBL/GenBank/DDBJ databases">
        <title>Genome seq and assembly of Tabrizicola sp. KVB23.</title>
        <authorList>
            <person name="Chhetri G."/>
        </authorList>
    </citation>
    <scope>NUCLEOTIDE SEQUENCE</scope>
    <source>
        <strain evidence="2">KVB23</strain>
    </source>
</reference>
<keyword evidence="1" id="KW-0812">Transmembrane</keyword>
<evidence type="ECO:0000313" key="2">
    <source>
        <dbReference type="EMBL" id="MBL4929700.1"/>
    </source>
</evidence>
<organism evidence="2 3">
    <name type="scientific">Fuscibacter oryzae</name>
    <dbReference type="NCBI Taxonomy" id="2803939"/>
    <lineage>
        <taxon>Bacteria</taxon>
        <taxon>Pseudomonadati</taxon>
        <taxon>Pseudomonadota</taxon>
        <taxon>Alphaproteobacteria</taxon>
        <taxon>Rhodobacterales</taxon>
        <taxon>Paracoccaceae</taxon>
        <taxon>Fuscibacter</taxon>
    </lineage>
</organism>
<sequence length="165" mass="17390">MSRLFHTYATPLITGLFLVSLISGIALFFHIGPGGFHAMHEWLSMVLIVPFMLHIWKNWRPMTAYLRRAPMGYALVLSLGAALSFLYPTGSPGGAGGPPQFAFAEKALAATPAELAPALHVTTQALTDALAAQGIPAQPDTSLAKLATDAGKTNAQVLAVLNALP</sequence>
<protein>
    <submittedName>
        <fullName evidence="2">DUF4405 domain-containing protein</fullName>
    </submittedName>
</protein>
<proteinExistence type="predicted"/>
<name>A0A8J7MR43_9RHOB</name>
<accession>A0A8J7MR43</accession>
<keyword evidence="1" id="KW-1133">Transmembrane helix</keyword>
<dbReference type="RefSeq" id="WP_202662268.1">
    <property type="nucleotide sequence ID" value="NZ_JAESVP010000010.1"/>
</dbReference>
<dbReference type="Proteomes" id="UP000619033">
    <property type="component" value="Unassembled WGS sequence"/>
</dbReference>